<dbReference type="Proteomes" id="UP001595604">
    <property type="component" value="Unassembled WGS sequence"/>
</dbReference>
<proteinExistence type="inferred from homology"/>
<evidence type="ECO:0000256" key="2">
    <source>
        <dbReference type="ARBA" id="ARBA00023239"/>
    </source>
</evidence>
<comment type="caution">
    <text evidence="4">The sequence shown here is derived from an EMBL/GenBank/DDBJ whole genome shotgun (WGS) entry which is preliminary data.</text>
</comment>
<accession>A0ABV7IN13</accession>
<dbReference type="PANTHER" id="PTHR11941:SF130">
    <property type="entry name" value="ENOYL-COA HYDRATASE ECHA12-RELATED"/>
    <property type="match status" value="1"/>
</dbReference>
<dbReference type="Gene3D" id="3.90.226.10">
    <property type="entry name" value="2-enoyl-CoA Hydratase, Chain A, domain 1"/>
    <property type="match status" value="1"/>
</dbReference>
<sequence>MTYEAISVDHRGAVDWLTLNRPDALNALSLRMIAELHDYFDRLYHDAETRIVVLRGAGRAFCAGIDLKETGRAKDAPFAGGFKAQSNLADLYTKIRRCPQPIIALVQGAACGGGFALALASDIRIAGESAKMNAAFIRVGLSACDMGVSYFLPRLVGLSIASELMLTGRFIHAPRALATGLVSEVVPDDALEAAAQPYIDEMLATSPIGLRLTKEGLGLSVDAPSLQAVIALENRNQILAGNTDGIKHRMADVLGKAGSARPD</sequence>
<dbReference type="InterPro" id="IPR001753">
    <property type="entry name" value="Enoyl-CoA_hydra/iso"/>
</dbReference>
<dbReference type="RefSeq" id="WP_379509451.1">
    <property type="nucleotide sequence ID" value="NZ_JBHRTQ010000007.1"/>
</dbReference>
<comment type="similarity">
    <text evidence="1 3">Belongs to the enoyl-CoA hydratase/isomerase family.</text>
</comment>
<evidence type="ECO:0000313" key="4">
    <source>
        <dbReference type="EMBL" id="MFC3174078.1"/>
    </source>
</evidence>
<evidence type="ECO:0000256" key="1">
    <source>
        <dbReference type="ARBA" id="ARBA00005254"/>
    </source>
</evidence>
<dbReference type="EMBL" id="JBHRTQ010000007">
    <property type="protein sequence ID" value="MFC3174078.1"/>
    <property type="molecule type" value="Genomic_DNA"/>
</dbReference>
<organism evidence="4 5">
    <name type="scientific">Novosphingobium bradum</name>
    <dbReference type="NCBI Taxonomy" id="1737444"/>
    <lineage>
        <taxon>Bacteria</taxon>
        <taxon>Pseudomonadati</taxon>
        <taxon>Pseudomonadota</taxon>
        <taxon>Alphaproteobacteria</taxon>
        <taxon>Sphingomonadales</taxon>
        <taxon>Sphingomonadaceae</taxon>
        <taxon>Novosphingobium</taxon>
    </lineage>
</organism>
<protein>
    <submittedName>
        <fullName evidence="4">Enoyl-CoA hydratase/isomerase family protein</fullName>
    </submittedName>
</protein>
<keyword evidence="2" id="KW-0456">Lyase</keyword>
<gene>
    <name evidence="4" type="ORF">ACFOD9_07440</name>
</gene>
<reference evidence="5" key="1">
    <citation type="journal article" date="2019" name="Int. J. Syst. Evol. Microbiol.">
        <title>The Global Catalogue of Microorganisms (GCM) 10K type strain sequencing project: providing services to taxonomists for standard genome sequencing and annotation.</title>
        <authorList>
            <consortium name="The Broad Institute Genomics Platform"/>
            <consortium name="The Broad Institute Genome Sequencing Center for Infectious Disease"/>
            <person name="Wu L."/>
            <person name="Ma J."/>
        </authorList>
    </citation>
    <scope>NUCLEOTIDE SEQUENCE [LARGE SCALE GENOMIC DNA]</scope>
    <source>
        <strain evidence="5">KCTC 42984</strain>
    </source>
</reference>
<dbReference type="SUPFAM" id="SSF52096">
    <property type="entry name" value="ClpP/crotonase"/>
    <property type="match status" value="1"/>
</dbReference>
<name>A0ABV7IN13_9SPHN</name>
<dbReference type="CDD" id="cd06558">
    <property type="entry name" value="crotonase-like"/>
    <property type="match status" value="1"/>
</dbReference>
<dbReference type="PROSITE" id="PS00166">
    <property type="entry name" value="ENOYL_COA_HYDRATASE"/>
    <property type="match status" value="1"/>
</dbReference>
<dbReference type="InterPro" id="IPR014748">
    <property type="entry name" value="Enoyl-CoA_hydra_C"/>
</dbReference>
<keyword evidence="5" id="KW-1185">Reference proteome</keyword>
<dbReference type="PANTHER" id="PTHR11941">
    <property type="entry name" value="ENOYL-COA HYDRATASE-RELATED"/>
    <property type="match status" value="1"/>
</dbReference>
<evidence type="ECO:0000313" key="5">
    <source>
        <dbReference type="Proteomes" id="UP001595604"/>
    </source>
</evidence>
<dbReference type="Pfam" id="PF00378">
    <property type="entry name" value="ECH_1"/>
    <property type="match status" value="1"/>
</dbReference>
<dbReference type="Gene3D" id="1.10.12.10">
    <property type="entry name" value="Lyase 2-enoyl-coa Hydratase, Chain A, domain 2"/>
    <property type="match status" value="1"/>
</dbReference>
<evidence type="ECO:0000256" key="3">
    <source>
        <dbReference type="RuleBase" id="RU003707"/>
    </source>
</evidence>
<dbReference type="InterPro" id="IPR029045">
    <property type="entry name" value="ClpP/crotonase-like_dom_sf"/>
</dbReference>
<dbReference type="InterPro" id="IPR018376">
    <property type="entry name" value="Enoyl-CoA_hyd/isom_CS"/>
</dbReference>